<organism evidence="2 3">
    <name type="scientific">Candidatus Vidania fulgoroideorum</name>
    <dbReference type="NCBI Taxonomy" id="881286"/>
    <lineage>
        <taxon>Bacteria</taxon>
        <taxon>Pseudomonadati</taxon>
        <taxon>Pseudomonadota</taxon>
        <taxon>Betaproteobacteria</taxon>
        <taxon>Candidatus Vidania</taxon>
    </lineage>
</organism>
<dbReference type="InterPro" id="IPR020568">
    <property type="entry name" value="Ribosomal_Su5_D2-typ_SF"/>
</dbReference>
<dbReference type="InterPro" id="IPR014721">
    <property type="entry name" value="Ribsml_uS5_D2-typ_fold_subgr"/>
</dbReference>
<gene>
    <name evidence="2" type="ORF">JSR06_00735</name>
</gene>
<name>A0A975ADU3_9PROT</name>
<dbReference type="InterPro" id="IPR005324">
    <property type="entry name" value="Ribosomal_uS5_C"/>
</dbReference>
<reference evidence="2" key="2">
    <citation type="submission" date="2021-03" db="EMBL/GenBank/DDBJ databases">
        <title>Alternative transmission patterns in independently acquired nutritional co-symbionts of Dictyopharidae planthoppers.</title>
        <authorList>
            <person name="Michalik A."/>
            <person name="Lukasik P."/>
        </authorList>
    </citation>
    <scope>NUCLEOTIDE SEQUENCE</scope>
    <source>
        <strain evidence="2">RANSCY</strain>
    </source>
</reference>
<dbReference type="GO" id="GO:0006412">
    <property type="term" value="P:translation"/>
    <property type="evidence" value="ECO:0007669"/>
    <property type="project" value="InterPro"/>
</dbReference>
<sequence>MNYELLFSRKTSFVRAGGRHFRYSVYSVIKAGNKLSLGFGKSKTYSDAISKSSLPNTPMKIEIISKKDTIPFTVTVKVCKTTLKLIPCYLKKGIVANTIIRIILMGTNIKNLYSKILGSKNRINVIKATFAALSIFNKCQELKKD</sequence>
<protein>
    <recommendedName>
        <fullName evidence="1">Small ribosomal subunit protein uS5 C-terminal domain-containing protein</fullName>
    </recommendedName>
</protein>
<evidence type="ECO:0000313" key="3">
    <source>
        <dbReference type="Proteomes" id="UP000663347"/>
    </source>
</evidence>
<dbReference type="Pfam" id="PF03719">
    <property type="entry name" value="Ribosomal_S5_C"/>
    <property type="match status" value="1"/>
</dbReference>
<dbReference type="Proteomes" id="UP000663347">
    <property type="component" value="Chromosome"/>
</dbReference>
<dbReference type="GO" id="GO:0003735">
    <property type="term" value="F:structural constituent of ribosome"/>
    <property type="evidence" value="ECO:0007669"/>
    <property type="project" value="InterPro"/>
</dbReference>
<accession>A0A975ADU3</accession>
<dbReference type="GO" id="GO:0005840">
    <property type="term" value="C:ribosome"/>
    <property type="evidence" value="ECO:0007669"/>
    <property type="project" value="InterPro"/>
</dbReference>
<dbReference type="Gene3D" id="3.30.230.10">
    <property type="match status" value="1"/>
</dbReference>
<reference evidence="2" key="1">
    <citation type="submission" date="2021-02" db="EMBL/GenBank/DDBJ databases">
        <authorList>
            <person name="Franco D."/>
        </authorList>
    </citation>
    <scope>NUCLEOTIDE SEQUENCE</scope>
    <source>
        <strain evidence="2">RANSCY</strain>
    </source>
</reference>
<dbReference type="EMBL" id="CP071412">
    <property type="protein sequence ID" value="QSW37967.1"/>
    <property type="molecule type" value="Genomic_DNA"/>
</dbReference>
<dbReference type="SUPFAM" id="SSF54211">
    <property type="entry name" value="Ribosomal protein S5 domain 2-like"/>
    <property type="match status" value="1"/>
</dbReference>
<dbReference type="AlphaFoldDB" id="A0A975ADU3"/>
<evidence type="ECO:0000313" key="2">
    <source>
        <dbReference type="EMBL" id="QSW37967.1"/>
    </source>
</evidence>
<evidence type="ECO:0000259" key="1">
    <source>
        <dbReference type="Pfam" id="PF03719"/>
    </source>
</evidence>
<feature type="domain" description="Small ribosomal subunit protein uS5 C-terminal" evidence="1">
    <location>
        <begin position="77"/>
        <end position="144"/>
    </location>
</feature>
<proteinExistence type="predicted"/>